<dbReference type="Gene3D" id="2.40.10.500">
    <property type="match status" value="2"/>
</dbReference>
<evidence type="ECO:0000256" key="1">
    <source>
        <dbReference type="ARBA" id="ARBA00022737"/>
    </source>
</evidence>
<gene>
    <name evidence="4" type="ORF">TOA249_LOCUS2440</name>
</gene>
<dbReference type="GO" id="GO:0008270">
    <property type="term" value="F:zinc ion binding"/>
    <property type="evidence" value="ECO:0007669"/>
    <property type="project" value="UniProtKB-KW"/>
</dbReference>
<dbReference type="PROSITE" id="PS51257">
    <property type="entry name" value="PROKAR_LIPOPROTEIN"/>
    <property type="match status" value="1"/>
</dbReference>
<dbReference type="PANTHER" id="PTHR24104:SF25">
    <property type="entry name" value="PROTEIN LIN-41"/>
    <property type="match status" value="1"/>
</dbReference>
<dbReference type="InterPro" id="IPR001258">
    <property type="entry name" value="NHL_repeat"/>
</dbReference>
<feature type="repeat" description="NHL" evidence="2">
    <location>
        <begin position="179"/>
        <end position="216"/>
    </location>
</feature>
<proteinExistence type="predicted"/>
<evidence type="ECO:0000256" key="2">
    <source>
        <dbReference type="PROSITE-ProRule" id="PRU00504"/>
    </source>
</evidence>
<dbReference type="AlphaFoldDB" id="A0A820UQI2"/>
<evidence type="ECO:0000256" key="3">
    <source>
        <dbReference type="SAM" id="SignalP"/>
    </source>
</evidence>
<dbReference type="PANTHER" id="PTHR24104">
    <property type="entry name" value="E3 UBIQUITIN-PROTEIN LIGASE NHLRC1-RELATED"/>
    <property type="match status" value="1"/>
</dbReference>
<organism evidence="4 5">
    <name type="scientific">Rotaria socialis</name>
    <dbReference type="NCBI Taxonomy" id="392032"/>
    <lineage>
        <taxon>Eukaryota</taxon>
        <taxon>Metazoa</taxon>
        <taxon>Spiralia</taxon>
        <taxon>Gnathifera</taxon>
        <taxon>Rotifera</taxon>
        <taxon>Eurotatoria</taxon>
        <taxon>Bdelloidea</taxon>
        <taxon>Philodinida</taxon>
        <taxon>Philodinidae</taxon>
        <taxon>Rotaria</taxon>
    </lineage>
</organism>
<dbReference type="Pfam" id="PF01436">
    <property type="entry name" value="NHL"/>
    <property type="match status" value="2"/>
</dbReference>
<feature type="chain" id="PRO_5033045501" evidence="3">
    <location>
        <begin position="26"/>
        <end position="363"/>
    </location>
</feature>
<dbReference type="CDD" id="cd05819">
    <property type="entry name" value="NHL"/>
    <property type="match status" value="1"/>
</dbReference>
<comment type="caution">
    <text evidence="4">The sequence shown here is derived from an EMBL/GenBank/DDBJ whole genome shotgun (WGS) entry which is preliminary data.</text>
</comment>
<sequence>MSRVNMIFLTFVSIIFGCWLPYAESIKISPCAKWNKSGIVVAGNGGTEPEAIFIHKKTNILYVADLGNERIQMFSLNKLPAMGTTVIFNIPYPTKIYVDDDINGQTIYVSLEGEHCVKKWTQGATHGVKVGGECLYCSSVWVDKEKNVYMASAAKHCVFKWSPRTNITTTVAGREYYAGSTSDNLNSPEGIYFDETSGTVYVADYANNRIQKWLKNAPNGTTVAGLSTSAAGSDAESLSRPTAVWVDDDTHVVYVADSSNERIQRWLYNAPMGDTIAGGLGDGDKQGQLDQPNDLAFDNNGNLYVSDRLNHRVLMFKIIHNDPCFPTSTACTSIYKMTTVTLALPMVTWIIRWIVYNQIGQYA</sequence>
<dbReference type="SUPFAM" id="SSF101898">
    <property type="entry name" value="NHL repeat"/>
    <property type="match status" value="1"/>
</dbReference>
<accession>A0A820UQI2</accession>
<evidence type="ECO:0000313" key="5">
    <source>
        <dbReference type="Proteomes" id="UP000663838"/>
    </source>
</evidence>
<keyword evidence="1" id="KW-0677">Repeat</keyword>
<protein>
    <submittedName>
        <fullName evidence="4">Uncharacterized protein</fullName>
    </submittedName>
</protein>
<reference evidence="4" key="1">
    <citation type="submission" date="2021-02" db="EMBL/GenBank/DDBJ databases">
        <authorList>
            <person name="Nowell W R."/>
        </authorList>
    </citation>
    <scope>NUCLEOTIDE SEQUENCE</scope>
</reference>
<evidence type="ECO:0000313" key="4">
    <source>
        <dbReference type="EMBL" id="CAF4488766.1"/>
    </source>
</evidence>
<feature type="repeat" description="NHL" evidence="2">
    <location>
        <begin position="283"/>
        <end position="319"/>
    </location>
</feature>
<dbReference type="InterPro" id="IPR050952">
    <property type="entry name" value="TRIM-NHL_E3_ligases"/>
</dbReference>
<dbReference type="Gene3D" id="2.120.10.30">
    <property type="entry name" value="TolB, C-terminal domain"/>
    <property type="match status" value="1"/>
</dbReference>
<dbReference type="Proteomes" id="UP000663838">
    <property type="component" value="Unassembled WGS sequence"/>
</dbReference>
<dbReference type="EMBL" id="CAJOBS010000078">
    <property type="protein sequence ID" value="CAF4488766.1"/>
    <property type="molecule type" value="Genomic_DNA"/>
</dbReference>
<name>A0A820UQI2_9BILA</name>
<keyword evidence="3" id="KW-0732">Signal</keyword>
<feature type="signal peptide" evidence="3">
    <location>
        <begin position="1"/>
        <end position="25"/>
    </location>
</feature>
<dbReference type="InterPro" id="IPR011042">
    <property type="entry name" value="6-blade_b-propeller_TolB-like"/>
</dbReference>
<dbReference type="PROSITE" id="PS51125">
    <property type="entry name" value="NHL"/>
    <property type="match status" value="2"/>
</dbReference>